<accession>A0A3T0E640</accession>
<evidence type="ECO:0000313" key="3">
    <source>
        <dbReference type="Proteomes" id="UP000286954"/>
    </source>
</evidence>
<organism evidence="2 3">
    <name type="scientific">Glycocaulis alkaliphilus</name>
    <dbReference type="NCBI Taxonomy" id="1434191"/>
    <lineage>
        <taxon>Bacteria</taxon>
        <taxon>Pseudomonadati</taxon>
        <taxon>Pseudomonadota</taxon>
        <taxon>Alphaproteobacteria</taxon>
        <taxon>Maricaulales</taxon>
        <taxon>Maricaulaceae</taxon>
        <taxon>Glycocaulis</taxon>
    </lineage>
</organism>
<dbReference type="Proteomes" id="UP000286954">
    <property type="component" value="Chromosome"/>
</dbReference>
<evidence type="ECO:0000313" key="2">
    <source>
        <dbReference type="EMBL" id="AZU02793.1"/>
    </source>
</evidence>
<dbReference type="EMBL" id="CP018911">
    <property type="protein sequence ID" value="AZU02793.1"/>
    <property type="molecule type" value="Genomic_DNA"/>
</dbReference>
<dbReference type="Pfam" id="PF13302">
    <property type="entry name" value="Acetyltransf_3"/>
    <property type="match status" value="1"/>
</dbReference>
<proteinExistence type="predicted"/>
<dbReference type="PROSITE" id="PS51186">
    <property type="entry name" value="GNAT"/>
    <property type="match status" value="1"/>
</dbReference>
<dbReference type="AlphaFoldDB" id="A0A3T0E640"/>
<dbReference type="PANTHER" id="PTHR43792">
    <property type="entry name" value="GNAT FAMILY, PUTATIVE (AFU_ORTHOLOGUE AFUA_3G00765)-RELATED-RELATED"/>
    <property type="match status" value="1"/>
</dbReference>
<dbReference type="Gene3D" id="3.40.630.30">
    <property type="match status" value="1"/>
</dbReference>
<dbReference type="InterPro" id="IPR016181">
    <property type="entry name" value="Acyl_CoA_acyltransferase"/>
</dbReference>
<dbReference type="GO" id="GO:0016747">
    <property type="term" value="F:acyltransferase activity, transferring groups other than amino-acyl groups"/>
    <property type="evidence" value="ECO:0007669"/>
    <property type="project" value="InterPro"/>
</dbReference>
<dbReference type="KEGG" id="gak:X907_0244"/>
<name>A0A3T0E640_9PROT</name>
<protein>
    <submittedName>
        <fullName evidence="2">GCN5-like N-acetyltransferase</fullName>
    </submittedName>
</protein>
<keyword evidence="2" id="KW-0808">Transferase</keyword>
<keyword evidence="3" id="KW-1185">Reference proteome</keyword>
<feature type="domain" description="N-acetyltransferase" evidence="1">
    <location>
        <begin position="33"/>
        <end position="197"/>
    </location>
</feature>
<dbReference type="InterPro" id="IPR000182">
    <property type="entry name" value="GNAT_dom"/>
</dbReference>
<sequence length="197" mass="20903">MPDPFPASVPETAMHADAEEELDWTRPLETARLQLRPLTLGDAGWISAGTTNRKVTDMTGRIPYPNPPLGAELYVLTCLAAEANRGDRVRAITLKGTGQGIGMIGLHPRKDGAFEFGYWLAEPFWGQGYASEAAQCLLAAADLAGIAPIVAGHYADNPASGRVLEKCGFVYTGEVPAAFSSGRMGSGPCPRMVRKAG</sequence>
<dbReference type="PANTHER" id="PTHR43792:SF1">
    <property type="entry name" value="N-ACETYLTRANSFERASE DOMAIN-CONTAINING PROTEIN"/>
    <property type="match status" value="1"/>
</dbReference>
<dbReference type="InterPro" id="IPR051531">
    <property type="entry name" value="N-acetyltransferase"/>
</dbReference>
<reference evidence="2 3" key="1">
    <citation type="submission" date="2016-12" db="EMBL/GenBank/DDBJ databases">
        <title>The genome of dimorphic prosthecate Glycocaulis alkaliphilus 6b-8t, isolated from crude oil dictates its adaptability in petroleum environments.</title>
        <authorList>
            <person name="Wu X.-L."/>
            <person name="Geng S."/>
        </authorList>
    </citation>
    <scope>NUCLEOTIDE SEQUENCE [LARGE SCALE GENOMIC DNA]</scope>
    <source>
        <strain evidence="2 3">6B-8</strain>
    </source>
</reference>
<dbReference type="SUPFAM" id="SSF55729">
    <property type="entry name" value="Acyl-CoA N-acyltransferases (Nat)"/>
    <property type="match status" value="1"/>
</dbReference>
<evidence type="ECO:0000259" key="1">
    <source>
        <dbReference type="PROSITE" id="PS51186"/>
    </source>
</evidence>
<gene>
    <name evidence="2" type="ORF">X907_0244</name>
</gene>